<accession>K8EDH2</accession>
<dbReference type="EMBL" id="FO082275">
    <property type="protein sequence ID" value="CCO16137.1"/>
    <property type="molecule type" value="Genomic_DNA"/>
</dbReference>
<evidence type="ECO:0000256" key="3">
    <source>
        <dbReference type="SAM" id="MobiDB-lite"/>
    </source>
</evidence>
<dbReference type="KEGG" id="bpg:Bathy04g03250"/>
<dbReference type="RefSeq" id="XP_007513612.1">
    <property type="nucleotide sequence ID" value="XM_007513550.1"/>
</dbReference>
<dbReference type="PANTHER" id="PTHR43046">
    <property type="entry name" value="GDP-MANNOSE MANNOSYL HYDROLASE"/>
    <property type="match status" value="1"/>
</dbReference>
<name>K8EDH2_9CHLO</name>
<dbReference type="Gene3D" id="3.90.79.10">
    <property type="entry name" value="Nucleoside Triphosphate Pyrophosphohydrolase"/>
    <property type="match status" value="1"/>
</dbReference>
<keyword evidence="2" id="KW-0378">Hydrolase</keyword>
<evidence type="ECO:0008006" key="6">
    <source>
        <dbReference type="Google" id="ProtNLM"/>
    </source>
</evidence>
<dbReference type="eggNOG" id="ENOG502S1U3">
    <property type="taxonomic scope" value="Eukaryota"/>
</dbReference>
<feature type="compositionally biased region" description="Low complexity" evidence="3">
    <location>
        <begin position="9"/>
        <end position="29"/>
    </location>
</feature>
<sequence length="243" mass="27012">MKERATEGTTLLTSSSSSSTKAMKTTTTKTSVYSGNMHRSSLHAHYETGQYVKNQTFLEDEEYSRALDCIVKGCADVLLRDSEGRILIGYRNVEPAANGPWFIGGRIKVGDSVFEAARINVKRECKIDIEETRFEVVHTSTHVWAKRKQAPSENGTGDVIVVSTATITDEEKANVEMVNTEYDGYAWKTPEEVISGEEYHPALKNAVKAMFFSMRQNDLIAAVREGKSDGEIAKLAREAFAEK</sequence>
<reference evidence="4 5" key="1">
    <citation type="submission" date="2011-10" db="EMBL/GenBank/DDBJ databases">
        <authorList>
            <person name="Genoscope - CEA"/>
        </authorList>
    </citation>
    <scope>NUCLEOTIDE SEQUENCE [LARGE SCALE GENOMIC DNA]</scope>
    <source>
        <strain evidence="4 5">RCC 1105</strain>
    </source>
</reference>
<gene>
    <name evidence="4" type="ORF">Bathy04g03250</name>
</gene>
<feature type="region of interest" description="Disordered" evidence="3">
    <location>
        <begin position="1"/>
        <end position="29"/>
    </location>
</feature>
<dbReference type="OrthoDB" id="447842at2759"/>
<dbReference type="SUPFAM" id="SSF55811">
    <property type="entry name" value="Nudix"/>
    <property type="match status" value="1"/>
</dbReference>
<protein>
    <recommendedName>
        <fullName evidence="6">Nudix hydrolase domain-containing protein</fullName>
    </recommendedName>
</protein>
<comment type="cofactor">
    <cofactor evidence="1">
        <name>Mg(2+)</name>
        <dbReference type="ChEBI" id="CHEBI:18420"/>
    </cofactor>
</comment>
<evidence type="ECO:0000256" key="1">
    <source>
        <dbReference type="ARBA" id="ARBA00001946"/>
    </source>
</evidence>
<dbReference type="GeneID" id="19016351"/>
<evidence type="ECO:0000313" key="4">
    <source>
        <dbReference type="EMBL" id="CCO16137.1"/>
    </source>
</evidence>
<organism evidence="4 5">
    <name type="scientific">Bathycoccus prasinos</name>
    <dbReference type="NCBI Taxonomy" id="41875"/>
    <lineage>
        <taxon>Eukaryota</taxon>
        <taxon>Viridiplantae</taxon>
        <taxon>Chlorophyta</taxon>
        <taxon>Mamiellophyceae</taxon>
        <taxon>Mamiellales</taxon>
        <taxon>Bathycoccaceae</taxon>
        <taxon>Bathycoccus</taxon>
    </lineage>
</organism>
<proteinExistence type="predicted"/>
<dbReference type="PANTHER" id="PTHR43046:SF13">
    <property type="entry name" value="NUDIX HYDROLASE DOMAIN-CONTAINING PROTEIN"/>
    <property type="match status" value="1"/>
</dbReference>
<dbReference type="Proteomes" id="UP000198341">
    <property type="component" value="Chromosome 4"/>
</dbReference>
<dbReference type="InterPro" id="IPR015797">
    <property type="entry name" value="NUDIX_hydrolase-like_dom_sf"/>
</dbReference>
<evidence type="ECO:0000313" key="5">
    <source>
        <dbReference type="Proteomes" id="UP000198341"/>
    </source>
</evidence>
<dbReference type="GO" id="GO:0016787">
    <property type="term" value="F:hydrolase activity"/>
    <property type="evidence" value="ECO:0007669"/>
    <property type="project" value="UniProtKB-KW"/>
</dbReference>
<dbReference type="AlphaFoldDB" id="K8EDH2"/>
<evidence type="ECO:0000256" key="2">
    <source>
        <dbReference type="ARBA" id="ARBA00022801"/>
    </source>
</evidence>
<keyword evidence="5" id="KW-1185">Reference proteome</keyword>